<accession>A0A7I8DJR3</accession>
<dbReference type="GO" id="GO:0016020">
    <property type="term" value="C:membrane"/>
    <property type="evidence" value="ECO:0007669"/>
    <property type="project" value="InterPro"/>
</dbReference>
<evidence type="ECO:0000256" key="2">
    <source>
        <dbReference type="ARBA" id="ARBA00029447"/>
    </source>
</evidence>
<dbReference type="Pfam" id="PF00672">
    <property type="entry name" value="HAMP"/>
    <property type="match status" value="1"/>
</dbReference>
<dbReference type="Pfam" id="PF00015">
    <property type="entry name" value="MCPsignal"/>
    <property type="match status" value="1"/>
</dbReference>
<dbReference type="SUPFAM" id="SSF58104">
    <property type="entry name" value="Methyl-accepting chemotaxis protein (MCP) signaling domain"/>
    <property type="match status" value="1"/>
</dbReference>
<reference evidence="7 8" key="2">
    <citation type="submission" date="2020-08" db="EMBL/GenBank/DDBJ databases">
        <authorList>
            <person name="Ueki A."/>
            <person name="Tonouchi A."/>
        </authorList>
    </citation>
    <scope>NUCLEOTIDE SEQUENCE [LARGE SCALE GENOMIC DNA]</scope>
    <source>
        <strain evidence="7 8">CTTW</strain>
    </source>
</reference>
<dbReference type="PROSITE" id="PS50885">
    <property type="entry name" value="HAMP"/>
    <property type="match status" value="1"/>
</dbReference>
<feature type="domain" description="HAMP" evidence="6">
    <location>
        <begin position="201"/>
        <end position="254"/>
    </location>
</feature>
<dbReference type="GO" id="GO:0007165">
    <property type="term" value="P:signal transduction"/>
    <property type="evidence" value="ECO:0007669"/>
    <property type="project" value="UniProtKB-KW"/>
</dbReference>
<dbReference type="AlphaFoldDB" id="A0A7I8DJR3"/>
<evidence type="ECO:0000259" key="5">
    <source>
        <dbReference type="PROSITE" id="PS50111"/>
    </source>
</evidence>
<keyword evidence="4" id="KW-1133">Transmembrane helix</keyword>
<dbReference type="PANTHER" id="PTHR32089">
    <property type="entry name" value="METHYL-ACCEPTING CHEMOTAXIS PROTEIN MCPB"/>
    <property type="match status" value="1"/>
</dbReference>
<name>A0A7I8DJR3_9FIRM</name>
<dbReference type="GO" id="GO:0004888">
    <property type="term" value="F:transmembrane signaling receptor activity"/>
    <property type="evidence" value="ECO:0007669"/>
    <property type="project" value="InterPro"/>
</dbReference>
<evidence type="ECO:0000313" key="8">
    <source>
        <dbReference type="Proteomes" id="UP000515703"/>
    </source>
</evidence>
<comment type="similarity">
    <text evidence="2">Belongs to the methyl-accepting chemotaxis (MCP) protein family.</text>
</comment>
<dbReference type="InterPro" id="IPR003660">
    <property type="entry name" value="HAMP_dom"/>
</dbReference>
<keyword evidence="4" id="KW-0812">Transmembrane</keyword>
<dbReference type="CDD" id="cd06225">
    <property type="entry name" value="HAMP"/>
    <property type="match status" value="1"/>
</dbReference>
<dbReference type="PANTHER" id="PTHR32089:SF112">
    <property type="entry name" value="LYSOZYME-LIKE PROTEIN-RELATED"/>
    <property type="match status" value="1"/>
</dbReference>
<evidence type="ECO:0000259" key="6">
    <source>
        <dbReference type="PROSITE" id="PS50885"/>
    </source>
</evidence>
<sequence>MVKIVGGFLGITVTAAVVLILILSKIHSITLTASSINNTYLPLYENTNQVIENSLAEVAALRGYVITEDESFITHFQELTVKSDALFDKILHNSVLESEKKLGEESQKLENDYVKIATSSLIPAVKEGKDGEVLDIMKNQMVPAAKALSDKLDEYQAYRENQMSELLNSSSLAAAMMEKIVIASIIVFLIVAIILSFLISGMIIKPIRRMQKELLEAEKNNDLTCQIIVKSNDEIGAMADALNLFIEKIRNSFHRVSDSAFLVNDSVYSVNTSINRLNEYMEDISAITEELSSGMEETSASTEEVTATVEEINSAVQNVSQKAQYGAVTVEDINNRALTLKSDFEKAQQEAYNIRTRVQVKLEKSLEEAKSVIQINELANGILGIASQTNLLALNASIEAARAGDAGKGFAVVAGEIGKLADESTRIVSQMQQINQQVLSAVGNLSEHAKELMQFVSVNVVEDYQKILSATNEYTNDANKVDDIVTDLSSTSQELLASIQNITTAITEVATATTEGAQGTANIAGRAGESALESSKTVVETGKVKDAVEELIGAVKLFRI</sequence>
<feature type="transmembrane region" description="Helical" evidence="4">
    <location>
        <begin position="180"/>
        <end position="204"/>
    </location>
</feature>
<evidence type="ECO:0000256" key="3">
    <source>
        <dbReference type="PROSITE-ProRule" id="PRU00284"/>
    </source>
</evidence>
<dbReference type="SMART" id="SM00304">
    <property type="entry name" value="HAMP"/>
    <property type="match status" value="2"/>
</dbReference>
<reference evidence="7 8" key="1">
    <citation type="submission" date="2020-08" db="EMBL/GenBank/DDBJ databases">
        <title>Draft genome sequencing of an Anaerocolumna strain isolated from anoxic soil subjected to BSD treatment.</title>
        <authorList>
            <person name="Uek A."/>
            <person name="Tonouchi A."/>
        </authorList>
    </citation>
    <scope>NUCLEOTIDE SEQUENCE [LARGE SCALE GENOMIC DNA]</scope>
    <source>
        <strain evidence="7 8">CTTW</strain>
    </source>
</reference>
<dbReference type="InterPro" id="IPR004090">
    <property type="entry name" value="Chemotax_Me-accpt_rcpt"/>
</dbReference>
<keyword evidence="1 3" id="KW-0807">Transducer</keyword>
<gene>
    <name evidence="7" type="ORF">bsdcttw_16130</name>
</gene>
<evidence type="ECO:0000256" key="1">
    <source>
        <dbReference type="ARBA" id="ARBA00023224"/>
    </source>
</evidence>
<dbReference type="PROSITE" id="PS50111">
    <property type="entry name" value="CHEMOTAXIS_TRANSDUC_2"/>
    <property type="match status" value="1"/>
</dbReference>
<proteinExistence type="inferred from homology"/>
<dbReference type="Proteomes" id="UP000515703">
    <property type="component" value="Chromosome"/>
</dbReference>
<organism evidence="7 8">
    <name type="scientific">Anaerocolumna chitinilytica</name>
    <dbReference type="NCBI Taxonomy" id="1727145"/>
    <lineage>
        <taxon>Bacteria</taxon>
        <taxon>Bacillati</taxon>
        <taxon>Bacillota</taxon>
        <taxon>Clostridia</taxon>
        <taxon>Lachnospirales</taxon>
        <taxon>Lachnospiraceae</taxon>
        <taxon>Anaerocolumna</taxon>
    </lineage>
</organism>
<dbReference type="InterPro" id="IPR004089">
    <property type="entry name" value="MCPsignal_dom"/>
</dbReference>
<evidence type="ECO:0000256" key="4">
    <source>
        <dbReference type="SAM" id="Phobius"/>
    </source>
</evidence>
<protein>
    <submittedName>
        <fullName evidence="7">Methyl-accepting chemotaxis protein</fullName>
    </submittedName>
</protein>
<dbReference type="EMBL" id="AP023368">
    <property type="protein sequence ID" value="BCJ98572.1"/>
    <property type="molecule type" value="Genomic_DNA"/>
</dbReference>
<dbReference type="Gene3D" id="1.10.287.950">
    <property type="entry name" value="Methyl-accepting chemotaxis protein"/>
    <property type="match status" value="1"/>
</dbReference>
<dbReference type="GO" id="GO:0006935">
    <property type="term" value="P:chemotaxis"/>
    <property type="evidence" value="ECO:0007669"/>
    <property type="project" value="InterPro"/>
</dbReference>
<feature type="domain" description="Methyl-accepting transducer" evidence="5">
    <location>
        <begin position="273"/>
        <end position="510"/>
    </location>
</feature>
<keyword evidence="4" id="KW-0472">Membrane</keyword>
<keyword evidence="8" id="KW-1185">Reference proteome</keyword>
<dbReference type="PRINTS" id="PR00260">
    <property type="entry name" value="CHEMTRNSDUCR"/>
</dbReference>
<dbReference type="SMART" id="SM00283">
    <property type="entry name" value="MA"/>
    <property type="match status" value="1"/>
</dbReference>
<evidence type="ECO:0000313" key="7">
    <source>
        <dbReference type="EMBL" id="BCJ98572.1"/>
    </source>
</evidence>
<dbReference type="KEGG" id="acht:bsdcttw_16130"/>